<proteinExistence type="inferred from homology"/>
<keyword evidence="5 6" id="KW-0472">Membrane</keyword>
<keyword evidence="3 6" id="KW-0812">Transmembrane</keyword>
<dbReference type="EMBL" id="LSRX01000807">
    <property type="protein sequence ID" value="OLP88539.1"/>
    <property type="molecule type" value="Genomic_DNA"/>
</dbReference>
<feature type="transmembrane region" description="Helical" evidence="6">
    <location>
        <begin position="43"/>
        <end position="61"/>
    </location>
</feature>
<comment type="subcellular location">
    <subcellularLocation>
        <location evidence="1">Membrane</location>
        <topology evidence="1">Multi-pass membrane protein</topology>
    </subcellularLocation>
</comment>
<feature type="transmembrane region" description="Helical" evidence="6">
    <location>
        <begin position="467"/>
        <end position="490"/>
    </location>
</feature>
<dbReference type="AlphaFoldDB" id="A0A1Q9D036"/>
<evidence type="ECO:0000313" key="7">
    <source>
        <dbReference type="EMBL" id="OLP88539.1"/>
    </source>
</evidence>
<dbReference type="InterPro" id="IPR036259">
    <property type="entry name" value="MFS_trans_sf"/>
</dbReference>
<sequence>MNSAPCETKASKFKCRVDSKGKATELPLLRVGGSVHENPHMRAFWGSTISFFLAFLGWFALSPLSLEVATSMGVCENQVYPPASVPTRVAYLTYKNLQTNLHYCQYGVQEVDGTPADCHEVPADAVAVGSPEAQKYRPEVLSSCVCTPGTHCQRVIANAGVAAVSSTIFVRAALGTLLERYGPVQVQAGLLSFGAVWVAMAGAITAPWNYTLIRFFIGCVGATFVTNQFWCSLMFAPNVVGTANATAAGWGNLGGGVTQIFMMSVLFTPMVNAGLDHNTAWRVAMLVPAVVFLLCALALKLCCWDTPTCRRFDVTVIGKTKKPSLRDYVEVLKDVRVVIMIFQYSACFGAELAMNNQLATHFRTYFQLGAGDATLLAGCFGLMNLFARSLGGASSDLCFHHFGFRGRIWVQFLALVFEAIFLFAFGRVDHSQPWYVALGVLVCFSLFVQMAEGTSYGIVPFMKPDQLAVVSAVVGAGGNLGAVIAGVGFYQPIHDALLPFQVHAGYVLFWALLSPLYYWPDKGGMFQAPKALPAASKSSIPSSEETASTVATCADVIGAVVPVGAVESQSSKSTPRAAERGGLCMCAKSLCRL</sequence>
<keyword evidence="4 6" id="KW-1133">Transmembrane helix</keyword>
<organism evidence="7 8">
    <name type="scientific">Symbiodinium microadriaticum</name>
    <name type="common">Dinoflagellate</name>
    <name type="synonym">Zooxanthella microadriatica</name>
    <dbReference type="NCBI Taxonomy" id="2951"/>
    <lineage>
        <taxon>Eukaryota</taxon>
        <taxon>Sar</taxon>
        <taxon>Alveolata</taxon>
        <taxon>Dinophyceae</taxon>
        <taxon>Suessiales</taxon>
        <taxon>Symbiodiniaceae</taxon>
        <taxon>Symbiodinium</taxon>
    </lineage>
</organism>
<dbReference type="Proteomes" id="UP000186817">
    <property type="component" value="Unassembled WGS sequence"/>
</dbReference>
<name>A0A1Q9D036_SYMMI</name>
<evidence type="ECO:0000256" key="6">
    <source>
        <dbReference type="SAM" id="Phobius"/>
    </source>
</evidence>
<comment type="caution">
    <text evidence="7">The sequence shown here is derived from an EMBL/GenBank/DDBJ whole genome shotgun (WGS) entry which is preliminary data.</text>
</comment>
<dbReference type="Pfam" id="PF07690">
    <property type="entry name" value="MFS_1"/>
    <property type="match status" value="1"/>
</dbReference>
<evidence type="ECO:0000256" key="1">
    <source>
        <dbReference type="ARBA" id="ARBA00004141"/>
    </source>
</evidence>
<gene>
    <name evidence="7" type="primary">NRT2.5</name>
    <name evidence="7" type="ORF">AK812_SmicGene30099</name>
</gene>
<feature type="transmembrane region" description="Helical" evidence="6">
    <location>
        <begin position="434"/>
        <end position="455"/>
    </location>
</feature>
<evidence type="ECO:0000256" key="4">
    <source>
        <dbReference type="ARBA" id="ARBA00022989"/>
    </source>
</evidence>
<feature type="transmembrane region" description="Helical" evidence="6">
    <location>
        <begin position="247"/>
        <end position="267"/>
    </location>
</feature>
<keyword evidence="8" id="KW-1185">Reference proteome</keyword>
<dbReference type="GO" id="GO:0015112">
    <property type="term" value="F:nitrate transmembrane transporter activity"/>
    <property type="evidence" value="ECO:0007669"/>
    <property type="project" value="InterPro"/>
</dbReference>
<reference evidence="7 8" key="1">
    <citation type="submission" date="2016-02" db="EMBL/GenBank/DDBJ databases">
        <title>Genome analysis of coral dinoflagellate symbionts highlights evolutionary adaptations to a symbiotic lifestyle.</title>
        <authorList>
            <person name="Aranda M."/>
            <person name="Li Y."/>
            <person name="Liew Y.J."/>
            <person name="Baumgarten S."/>
            <person name="Simakov O."/>
            <person name="Wilson M."/>
            <person name="Piel J."/>
            <person name="Ashoor H."/>
            <person name="Bougouffa S."/>
            <person name="Bajic V.B."/>
            <person name="Ryu T."/>
            <person name="Ravasi T."/>
            <person name="Bayer T."/>
            <person name="Micklem G."/>
            <person name="Kim H."/>
            <person name="Bhak J."/>
            <person name="Lajeunesse T.C."/>
            <person name="Voolstra C.R."/>
        </authorList>
    </citation>
    <scope>NUCLEOTIDE SEQUENCE [LARGE SCALE GENOMIC DNA]</scope>
    <source>
        <strain evidence="7 8">CCMP2467</strain>
    </source>
</reference>
<feature type="transmembrane region" description="Helical" evidence="6">
    <location>
        <begin position="365"/>
        <end position="387"/>
    </location>
</feature>
<evidence type="ECO:0000313" key="8">
    <source>
        <dbReference type="Proteomes" id="UP000186817"/>
    </source>
</evidence>
<dbReference type="SUPFAM" id="SSF103473">
    <property type="entry name" value="MFS general substrate transporter"/>
    <property type="match status" value="1"/>
</dbReference>
<dbReference type="GO" id="GO:0016020">
    <property type="term" value="C:membrane"/>
    <property type="evidence" value="ECO:0007669"/>
    <property type="project" value="UniProtKB-SubCell"/>
</dbReference>
<dbReference type="Gene3D" id="1.20.1250.20">
    <property type="entry name" value="MFS general substrate transporter like domains"/>
    <property type="match status" value="2"/>
</dbReference>
<dbReference type="InterPro" id="IPR011701">
    <property type="entry name" value="MFS"/>
</dbReference>
<comment type="similarity">
    <text evidence="2">Belongs to the major facilitator superfamily. Nitrate/nitrite porter (TC 2.A.1.8) family.</text>
</comment>
<dbReference type="OMA" id="TAAPIHF"/>
<dbReference type="OrthoDB" id="431051at2759"/>
<evidence type="ECO:0000256" key="2">
    <source>
        <dbReference type="ARBA" id="ARBA00008432"/>
    </source>
</evidence>
<evidence type="ECO:0000256" key="3">
    <source>
        <dbReference type="ARBA" id="ARBA00022692"/>
    </source>
</evidence>
<dbReference type="PANTHER" id="PTHR23515">
    <property type="entry name" value="HIGH-AFFINITY NITRATE TRANSPORTER 2.3"/>
    <property type="match status" value="1"/>
</dbReference>
<feature type="transmembrane region" description="Helical" evidence="6">
    <location>
        <begin position="212"/>
        <end position="235"/>
    </location>
</feature>
<accession>A0A1Q9D036</accession>
<feature type="transmembrane region" description="Helical" evidence="6">
    <location>
        <begin position="186"/>
        <end position="206"/>
    </location>
</feature>
<dbReference type="InterPro" id="IPR044772">
    <property type="entry name" value="NO3_transporter"/>
</dbReference>
<protein>
    <submittedName>
        <fullName evidence="7">High affinity nitrate transporter 2.5</fullName>
    </submittedName>
</protein>
<feature type="transmembrane region" description="Helical" evidence="6">
    <location>
        <begin position="279"/>
        <end position="302"/>
    </location>
</feature>
<evidence type="ECO:0000256" key="5">
    <source>
        <dbReference type="ARBA" id="ARBA00023136"/>
    </source>
</evidence>
<feature type="transmembrane region" description="Helical" evidence="6">
    <location>
        <begin position="408"/>
        <end position="428"/>
    </location>
</feature>
<feature type="transmembrane region" description="Helical" evidence="6">
    <location>
        <begin position="496"/>
        <end position="519"/>
    </location>
</feature>